<feature type="signal peptide" evidence="1">
    <location>
        <begin position="1"/>
        <end position="22"/>
    </location>
</feature>
<evidence type="ECO:0008006" key="4">
    <source>
        <dbReference type="Google" id="ProtNLM"/>
    </source>
</evidence>
<proteinExistence type="predicted"/>
<sequence length="128" mass="13881">MKVLKIAAALIMSFSLASVALAEERVGHFKGKESNTLAEAVANFNETNKQLEALLAGEVNNNDIAAVHQATYTLEKALEKIHSELGTLAETLEEVHLASEKFNRDGVKTNGDKYIAVVKELNKLGDSK</sequence>
<protein>
    <recommendedName>
        <fullName evidence="4">Soluble cytochrome b562</fullName>
    </recommendedName>
</protein>
<name>A0A928V4V2_9GAMM</name>
<gene>
    <name evidence="2" type="ORF">C4F51_16595</name>
</gene>
<dbReference type="Pfam" id="PF20531">
    <property type="entry name" value="DUF6746"/>
    <property type="match status" value="1"/>
</dbReference>
<feature type="chain" id="PRO_5037940569" description="Soluble cytochrome b562" evidence="1">
    <location>
        <begin position="23"/>
        <end position="128"/>
    </location>
</feature>
<dbReference type="RefSeq" id="WP_193911646.1">
    <property type="nucleotide sequence ID" value="NZ_PRDL01000001.1"/>
</dbReference>
<accession>A0A928V4V2</accession>
<comment type="caution">
    <text evidence="2">The sequence shown here is derived from an EMBL/GenBank/DDBJ whole genome shotgun (WGS) entry which is preliminary data.</text>
</comment>
<keyword evidence="1" id="KW-0732">Signal</keyword>
<dbReference type="InterPro" id="IPR046634">
    <property type="entry name" value="DUF6746"/>
</dbReference>
<reference evidence="2" key="1">
    <citation type="submission" date="2018-07" db="EMBL/GenBank/DDBJ databases">
        <title>Genome assembly of strain Ka43.</title>
        <authorList>
            <person name="Kukolya J."/>
            <person name="Nagy I."/>
            <person name="Horvath B."/>
            <person name="Toth A."/>
        </authorList>
    </citation>
    <scope>NUCLEOTIDE SEQUENCE</scope>
    <source>
        <strain evidence="2">KB43</strain>
    </source>
</reference>
<organism evidence="2 3">
    <name type="scientific">Cellvibrio polysaccharolyticus</name>
    <dbReference type="NCBI Taxonomy" id="2082724"/>
    <lineage>
        <taxon>Bacteria</taxon>
        <taxon>Pseudomonadati</taxon>
        <taxon>Pseudomonadota</taxon>
        <taxon>Gammaproteobacteria</taxon>
        <taxon>Cellvibrionales</taxon>
        <taxon>Cellvibrionaceae</taxon>
        <taxon>Cellvibrio</taxon>
    </lineage>
</organism>
<evidence type="ECO:0000256" key="1">
    <source>
        <dbReference type="SAM" id="SignalP"/>
    </source>
</evidence>
<keyword evidence="3" id="KW-1185">Reference proteome</keyword>
<dbReference type="Proteomes" id="UP000652567">
    <property type="component" value="Unassembled WGS sequence"/>
</dbReference>
<dbReference type="EMBL" id="PRDL01000001">
    <property type="protein sequence ID" value="MBE8718795.1"/>
    <property type="molecule type" value="Genomic_DNA"/>
</dbReference>
<evidence type="ECO:0000313" key="3">
    <source>
        <dbReference type="Proteomes" id="UP000652567"/>
    </source>
</evidence>
<evidence type="ECO:0000313" key="2">
    <source>
        <dbReference type="EMBL" id="MBE8718795.1"/>
    </source>
</evidence>
<dbReference type="AlphaFoldDB" id="A0A928V4V2"/>